<organism evidence="2">
    <name type="scientific">Magallana gigas</name>
    <name type="common">Pacific oyster</name>
    <name type="synonym">Crassostrea gigas</name>
    <dbReference type="NCBI Taxonomy" id="29159"/>
    <lineage>
        <taxon>Eukaryota</taxon>
        <taxon>Metazoa</taxon>
        <taxon>Spiralia</taxon>
        <taxon>Lophotrochozoa</taxon>
        <taxon>Mollusca</taxon>
        <taxon>Bivalvia</taxon>
        <taxon>Autobranchia</taxon>
        <taxon>Pteriomorphia</taxon>
        <taxon>Ostreida</taxon>
        <taxon>Ostreoidea</taxon>
        <taxon>Ostreidae</taxon>
        <taxon>Magallana</taxon>
    </lineage>
</organism>
<proteinExistence type="predicted"/>
<dbReference type="InParanoid" id="K1P6T1"/>
<feature type="region of interest" description="Disordered" evidence="1">
    <location>
        <begin position="257"/>
        <end position="285"/>
    </location>
</feature>
<reference evidence="2" key="1">
    <citation type="journal article" date="2012" name="Nature">
        <title>The oyster genome reveals stress adaptation and complexity of shell formation.</title>
        <authorList>
            <person name="Zhang G."/>
            <person name="Fang X."/>
            <person name="Guo X."/>
            <person name="Li L."/>
            <person name="Luo R."/>
            <person name="Xu F."/>
            <person name="Yang P."/>
            <person name="Zhang L."/>
            <person name="Wang X."/>
            <person name="Qi H."/>
            <person name="Xiong Z."/>
            <person name="Que H."/>
            <person name="Xie Y."/>
            <person name="Holland P.W."/>
            <person name="Paps J."/>
            <person name="Zhu Y."/>
            <person name="Wu F."/>
            <person name="Chen Y."/>
            <person name="Wang J."/>
            <person name="Peng C."/>
            <person name="Meng J."/>
            <person name="Yang L."/>
            <person name="Liu J."/>
            <person name="Wen B."/>
            <person name="Zhang N."/>
            <person name="Huang Z."/>
            <person name="Zhu Q."/>
            <person name="Feng Y."/>
            <person name="Mount A."/>
            <person name="Hedgecock D."/>
            <person name="Xu Z."/>
            <person name="Liu Y."/>
            <person name="Domazet-Loso T."/>
            <person name="Du Y."/>
            <person name="Sun X."/>
            <person name="Zhang S."/>
            <person name="Liu B."/>
            <person name="Cheng P."/>
            <person name="Jiang X."/>
            <person name="Li J."/>
            <person name="Fan D."/>
            <person name="Wang W."/>
            <person name="Fu W."/>
            <person name="Wang T."/>
            <person name="Wang B."/>
            <person name="Zhang J."/>
            <person name="Peng Z."/>
            <person name="Li Y."/>
            <person name="Li N."/>
            <person name="Wang J."/>
            <person name="Chen M."/>
            <person name="He Y."/>
            <person name="Tan F."/>
            <person name="Song X."/>
            <person name="Zheng Q."/>
            <person name="Huang R."/>
            <person name="Yang H."/>
            <person name="Du X."/>
            <person name="Chen L."/>
            <person name="Yang M."/>
            <person name="Gaffney P.M."/>
            <person name="Wang S."/>
            <person name="Luo L."/>
            <person name="She Z."/>
            <person name="Ming Y."/>
            <person name="Huang W."/>
            <person name="Zhang S."/>
            <person name="Huang B."/>
            <person name="Zhang Y."/>
            <person name="Qu T."/>
            <person name="Ni P."/>
            <person name="Miao G."/>
            <person name="Wang J."/>
            <person name="Wang Q."/>
            <person name="Steinberg C.E."/>
            <person name="Wang H."/>
            <person name="Li N."/>
            <person name="Qian L."/>
            <person name="Zhang G."/>
            <person name="Li Y."/>
            <person name="Yang H."/>
            <person name="Liu X."/>
            <person name="Wang J."/>
            <person name="Yin Y."/>
            <person name="Wang J."/>
        </authorList>
    </citation>
    <scope>NUCLEOTIDE SEQUENCE [LARGE SCALE GENOMIC DNA]</scope>
    <source>
        <strain evidence="2">05x7-T-G4-1.051#20</strain>
    </source>
</reference>
<evidence type="ECO:0000313" key="2">
    <source>
        <dbReference type="EMBL" id="EKC19347.1"/>
    </source>
</evidence>
<gene>
    <name evidence="2" type="ORF">CGI_10008568</name>
</gene>
<protein>
    <submittedName>
        <fullName evidence="2">Uncharacterized protein</fullName>
    </submittedName>
</protein>
<accession>K1P6T1</accession>
<dbReference type="HOGENOM" id="CLU_481670_0_0_1"/>
<dbReference type="AlphaFoldDB" id="K1P6T1"/>
<name>K1P6T1_MAGGI</name>
<evidence type="ECO:0000256" key="1">
    <source>
        <dbReference type="SAM" id="MobiDB-lite"/>
    </source>
</evidence>
<dbReference type="EMBL" id="JH816598">
    <property type="protein sequence ID" value="EKC19347.1"/>
    <property type="molecule type" value="Genomic_DNA"/>
</dbReference>
<sequence length="566" mass="65576">MKIGSRASSMKLKGLACSFSRAHWFLELACRYILATIAIIDDQTHCFSHWHQLTEQLIRDSGPLSKNLDLMQCIPLLIRSHILQRGHSVLVLRCMSSGGVRKQIQVRRKLYITPSLLLFVNKFYHPVTGTWDKETREKIYHFSQTSHLDLLKQKIDEVYGNEPFVEEVHQSYSKKKITRMQVDDHLEKLDMVKRYHFQGNATVAKTLPRIQKSRLKARLVKMDTVLRNEIIVDTGNEVREKGDIFSEDSCKRDQFVRSNAKDKQQRNSMCTIPNKESDGSSIDSWEESEKQGNLINVDRSKILRNKGSIDLTKEKKDTEYQELDKDEYWVDDLVLTVCKNHQLHRYAKCTRKVVEVLVRFGFNYHEIALADPKIFRIKQTDKLVEVLSEKFETTNLKYDEICSEVEKRVKSHVSSAQIAKLLHIHRKHVVEQRTVDKMLSRNEENLLKNLKFLTEAKFNPYEILACLVILNFSHDSLQQSFVDASSEFDSNDIKFVNCPAGRVSLLYHMHLKLSKQESGNPIDLDELDQDDTITSSFDRIPNTDKEGVKYRCDGKVVDDHASSPAT</sequence>